<keyword evidence="3" id="KW-0378">Hydrolase</keyword>
<evidence type="ECO:0000256" key="2">
    <source>
        <dbReference type="ARBA" id="ARBA00023157"/>
    </source>
</evidence>
<gene>
    <name evidence="7" type="ORF">GCM10020366_16970</name>
</gene>
<dbReference type="CDD" id="cd00190">
    <property type="entry name" value="Tryp_SPc"/>
    <property type="match status" value="1"/>
</dbReference>
<protein>
    <submittedName>
        <fullName evidence="7">Serine protease</fullName>
    </submittedName>
</protein>
<dbReference type="InterPro" id="IPR018114">
    <property type="entry name" value="TRYPSIN_HIS"/>
</dbReference>
<dbReference type="InterPro" id="IPR043504">
    <property type="entry name" value="Peptidase_S1_PA_chymotrypsin"/>
</dbReference>
<proteinExistence type="inferred from homology"/>
<accession>A0ABP6RNV8</accession>
<feature type="chain" id="PRO_5047162913" evidence="5">
    <location>
        <begin position="28"/>
        <end position="259"/>
    </location>
</feature>
<feature type="domain" description="Peptidase S1" evidence="6">
    <location>
        <begin position="39"/>
        <end position="259"/>
    </location>
</feature>
<keyword evidence="2" id="KW-1015">Disulfide bond</keyword>
<dbReference type="Gene3D" id="2.40.10.10">
    <property type="entry name" value="Trypsin-like serine proteases"/>
    <property type="match status" value="2"/>
</dbReference>
<evidence type="ECO:0000259" key="6">
    <source>
        <dbReference type="PROSITE" id="PS50240"/>
    </source>
</evidence>
<feature type="signal peptide" evidence="5">
    <location>
        <begin position="1"/>
        <end position="27"/>
    </location>
</feature>
<keyword evidence="5" id="KW-0732">Signal</keyword>
<dbReference type="PROSITE" id="PS00134">
    <property type="entry name" value="TRYPSIN_HIS"/>
    <property type="match status" value="1"/>
</dbReference>
<feature type="region of interest" description="Disordered" evidence="4">
    <location>
        <begin position="145"/>
        <end position="171"/>
    </location>
</feature>
<dbReference type="InterPro" id="IPR001254">
    <property type="entry name" value="Trypsin_dom"/>
</dbReference>
<dbReference type="InterPro" id="IPR033116">
    <property type="entry name" value="TRYPSIN_SER"/>
</dbReference>
<dbReference type="Pfam" id="PF00089">
    <property type="entry name" value="Trypsin"/>
    <property type="match status" value="1"/>
</dbReference>
<dbReference type="PROSITE" id="PS00135">
    <property type="entry name" value="TRYPSIN_SER"/>
    <property type="match status" value="1"/>
</dbReference>
<evidence type="ECO:0000256" key="3">
    <source>
        <dbReference type="RuleBase" id="RU363034"/>
    </source>
</evidence>
<dbReference type="PROSITE" id="PS51318">
    <property type="entry name" value="TAT"/>
    <property type="match status" value="1"/>
</dbReference>
<evidence type="ECO:0000313" key="8">
    <source>
        <dbReference type="Proteomes" id="UP001500483"/>
    </source>
</evidence>
<evidence type="ECO:0000256" key="4">
    <source>
        <dbReference type="SAM" id="MobiDB-lite"/>
    </source>
</evidence>
<dbReference type="SUPFAM" id="SSF50494">
    <property type="entry name" value="Trypsin-like serine proteases"/>
    <property type="match status" value="1"/>
</dbReference>
<comment type="similarity">
    <text evidence="1">Belongs to the peptidase S1 family.</text>
</comment>
<reference evidence="8" key="1">
    <citation type="journal article" date="2019" name="Int. J. Syst. Evol. Microbiol.">
        <title>The Global Catalogue of Microorganisms (GCM) 10K type strain sequencing project: providing services to taxonomists for standard genome sequencing and annotation.</title>
        <authorList>
            <consortium name="The Broad Institute Genomics Platform"/>
            <consortium name="The Broad Institute Genome Sequencing Center for Infectious Disease"/>
            <person name="Wu L."/>
            <person name="Ma J."/>
        </authorList>
    </citation>
    <scope>NUCLEOTIDE SEQUENCE [LARGE SCALE GENOMIC DNA]</scope>
    <source>
        <strain evidence="8">JCM 9687</strain>
    </source>
</reference>
<dbReference type="InterPro" id="IPR006311">
    <property type="entry name" value="TAT_signal"/>
</dbReference>
<keyword evidence="3 7" id="KW-0645">Protease</keyword>
<sequence>MPDRSSPLARIAAGGAAAATAATAALAAPAAADPAQERVLGGTDERAAPWVVALTDQAGRQFCGGTLVTEIKVVTAAHCVDGHDAAELRAVTGRPDLRTTGGADTPVGDVWVHPEFRDVTGGHDVAVLTLAAPVRERPLPMAGADETARYRPGTPARVHGWGRTTENGPTSATLQSVEVPISADADCRAAYPGYEPGTRVCAGPPEGGRDACAGDSGGPLVADGRLIGVVSYGTGCGRPGTPGVYTRISGVADDVAARL</sequence>
<organism evidence="7 8">
    <name type="scientific">Saccharopolyspora gregorii</name>
    <dbReference type="NCBI Taxonomy" id="33914"/>
    <lineage>
        <taxon>Bacteria</taxon>
        <taxon>Bacillati</taxon>
        <taxon>Actinomycetota</taxon>
        <taxon>Actinomycetes</taxon>
        <taxon>Pseudonocardiales</taxon>
        <taxon>Pseudonocardiaceae</taxon>
        <taxon>Saccharopolyspora</taxon>
    </lineage>
</organism>
<dbReference type="GO" id="GO:0008233">
    <property type="term" value="F:peptidase activity"/>
    <property type="evidence" value="ECO:0007669"/>
    <property type="project" value="UniProtKB-KW"/>
</dbReference>
<dbReference type="Proteomes" id="UP001500483">
    <property type="component" value="Unassembled WGS sequence"/>
</dbReference>
<dbReference type="PROSITE" id="PS50240">
    <property type="entry name" value="TRYPSIN_DOM"/>
    <property type="match status" value="1"/>
</dbReference>
<keyword evidence="3" id="KW-0720">Serine protease</keyword>
<dbReference type="InterPro" id="IPR001314">
    <property type="entry name" value="Peptidase_S1A"/>
</dbReference>
<evidence type="ECO:0000313" key="7">
    <source>
        <dbReference type="EMBL" id="GAA3355723.1"/>
    </source>
</evidence>
<name>A0ABP6RNV8_9PSEU</name>
<dbReference type="PANTHER" id="PTHR24276">
    <property type="entry name" value="POLYSERASE-RELATED"/>
    <property type="match status" value="1"/>
</dbReference>
<dbReference type="GO" id="GO:0006508">
    <property type="term" value="P:proteolysis"/>
    <property type="evidence" value="ECO:0007669"/>
    <property type="project" value="UniProtKB-KW"/>
</dbReference>
<dbReference type="PANTHER" id="PTHR24276:SF98">
    <property type="entry name" value="FI18310P1-RELATED"/>
    <property type="match status" value="1"/>
</dbReference>
<comment type="caution">
    <text evidence="7">The sequence shown here is derived from an EMBL/GenBank/DDBJ whole genome shotgun (WGS) entry which is preliminary data.</text>
</comment>
<dbReference type="InterPro" id="IPR050430">
    <property type="entry name" value="Peptidase_S1"/>
</dbReference>
<dbReference type="SMART" id="SM00020">
    <property type="entry name" value="Tryp_SPc"/>
    <property type="match status" value="1"/>
</dbReference>
<evidence type="ECO:0000256" key="5">
    <source>
        <dbReference type="SAM" id="SignalP"/>
    </source>
</evidence>
<keyword evidence="8" id="KW-1185">Reference proteome</keyword>
<dbReference type="RefSeq" id="WP_258347819.1">
    <property type="nucleotide sequence ID" value="NZ_BAAAYK010000038.1"/>
</dbReference>
<dbReference type="PRINTS" id="PR00722">
    <property type="entry name" value="CHYMOTRYPSIN"/>
</dbReference>
<dbReference type="EMBL" id="BAAAYK010000038">
    <property type="protein sequence ID" value="GAA3355723.1"/>
    <property type="molecule type" value="Genomic_DNA"/>
</dbReference>
<evidence type="ECO:0000256" key="1">
    <source>
        <dbReference type="ARBA" id="ARBA00007664"/>
    </source>
</evidence>
<dbReference type="InterPro" id="IPR009003">
    <property type="entry name" value="Peptidase_S1_PA"/>
</dbReference>